<protein>
    <submittedName>
        <fullName evidence="1">Uncharacterized protein</fullName>
    </submittedName>
</protein>
<dbReference type="RefSeq" id="WP_238599398.1">
    <property type="nucleotide sequence ID" value="NZ_PHQP01000080.1"/>
</dbReference>
<gene>
    <name evidence="1" type="ORF">CWC39_08715</name>
</gene>
<evidence type="ECO:0000313" key="2">
    <source>
        <dbReference type="Proteomes" id="UP000251047"/>
    </source>
</evidence>
<proteinExistence type="predicted"/>
<dbReference type="Proteomes" id="UP000251047">
    <property type="component" value="Unassembled WGS sequence"/>
</dbReference>
<evidence type="ECO:0000313" key="1">
    <source>
        <dbReference type="EMBL" id="RAV33385.1"/>
    </source>
</evidence>
<sequence>MYQWLRLNYHRYRDLRTSSHQRMRRSQESQDKLLQRRPALLLRPQRSLVCLHCLLCPPYP</sequence>
<feature type="non-terminal residue" evidence="1">
    <location>
        <position position="60"/>
    </location>
</feature>
<comment type="caution">
    <text evidence="1">The sequence shown here is derived from an EMBL/GenBank/DDBJ whole genome shotgun (WGS) entry which is preliminary data.</text>
</comment>
<dbReference type="EMBL" id="PHQP01000080">
    <property type="protein sequence ID" value="RAV33385.1"/>
    <property type="molecule type" value="Genomic_DNA"/>
</dbReference>
<reference evidence="1 2" key="1">
    <citation type="journal article" date="2018" name="Syst. Appl. Microbiol.">
        <title>Corynebacterium heidelbergense sp. nov., isolated from the preen glands of Egyptian geese (Alopochen aegyptiacus).</title>
        <authorList>
            <person name="Braun M.S."/>
            <person name="Wang E."/>
            <person name="Zimmermann S."/>
            <person name="Wink M."/>
        </authorList>
    </citation>
    <scope>NUCLEOTIDE SEQUENCE [LARGE SCALE GENOMIC DNA]</scope>
    <source>
        <strain evidence="1 2">DSM 104638</strain>
    </source>
</reference>
<name>A0A364V9S0_9CORY</name>
<organism evidence="1 2">
    <name type="scientific">Corynebacterium heidelbergense</name>
    <dbReference type="NCBI Taxonomy" id="2055947"/>
    <lineage>
        <taxon>Bacteria</taxon>
        <taxon>Bacillati</taxon>
        <taxon>Actinomycetota</taxon>
        <taxon>Actinomycetes</taxon>
        <taxon>Mycobacteriales</taxon>
        <taxon>Corynebacteriaceae</taxon>
        <taxon>Corynebacterium</taxon>
    </lineage>
</organism>
<accession>A0A364V9S0</accession>
<dbReference type="AlphaFoldDB" id="A0A364V9S0"/>